<evidence type="ECO:0000313" key="2">
    <source>
        <dbReference type="EMBL" id="KAL3861274.1"/>
    </source>
</evidence>
<gene>
    <name evidence="2" type="ORF">ACJMK2_007317</name>
</gene>
<reference evidence="2 3" key="1">
    <citation type="submission" date="2024-11" db="EMBL/GenBank/DDBJ databases">
        <title>Chromosome-level genome assembly of the freshwater bivalve Anodonta woodiana.</title>
        <authorList>
            <person name="Chen X."/>
        </authorList>
    </citation>
    <scope>NUCLEOTIDE SEQUENCE [LARGE SCALE GENOMIC DNA]</scope>
    <source>
        <strain evidence="2">MN2024</strain>
        <tissue evidence="2">Gills</tissue>
    </source>
</reference>
<feature type="signal peptide" evidence="1">
    <location>
        <begin position="1"/>
        <end position="20"/>
    </location>
</feature>
<accession>A0ABD3VI72</accession>
<sequence length="637" mass="72820">MATQLLRHLLILAGLSVASSLPTFSEKYGDLIHTRVGELFRRVEAMQVKNDEPFIPPLHWEKHKGMYESDVKFYFHGHLDLYLFREVFKVYDDNMFNTAWITQCLLEAYMYGNSPKPSDEQIFSSIKSIKEYHNKNLNYSNSLMTFWPQQYNETTKTWVSYPVNLHKFFELAGDFNATFLETILKDLGFADIASIMERLMNTRNGYLRAFLIPPDFDDTFVNVGLGSLLTEAAADFPQSHQQWLSQNTNLTSVFDGLKKYAYRPLSKDDAINTIDCRTYFYIRHFLEKQVDDKQDIALVPTWIQDLNEVQTMGPKGVDMPFNMNNVDATVAANGVFGITSSILSGLADRKLLQDPELMQIYLNTSNLLAHMINYNFSSRPDLALLYYPSAFEFYWFVARTYAELQRSTKKGPLPYPVMDIVRESLGEALRGTMTQAILNSSIPNGDSQVYFDDFLGDGDLDSNNQTVIRGEDRLFTTAMAINALITTWTTFDINSRHLVWEKDVSKEVRETVEKAAAYLVHNMFSFKPWNAFFSGSVKGITTFPLYPVNRVSIKAREAANSANKGTTPDAVPIYGMQGVITESAYQELLKEKRFINAPLDFHGYNGYPDYWPFWCSEAYTYVTSMLALAKVSNSVDL</sequence>
<comment type="caution">
    <text evidence="2">The sequence shown here is derived from an EMBL/GenBank/DDBJ whole genome shotgun (WGS) entry which is preliminary data.</text>
</comment>
<evidence type="ECO:0000313" key="3">
    <source>
        <dbReference type="Proteomes" id="UP001634394"/>
    </source>
</evidence>
<proteinExistence type="predicted"/>
<dbReference type="AlphaFoldDB" id="A0ABD3VI72"/>
<evidence type="ECO:0000256" key="1">
    <source>
        <dbReference type="SAM" id="SignalP"/>
    </source>
</evidence>
<feature type="chain" id="PRO_5044884004" evidence="1">
    <location>
        <begin position="21"/>
        <end position="637"/>
    </location>
</feature>
<dbReference type="Proteomes" id="UP001634394">
    <property type="component" value="Unassembled WGS sequence"/>
</dbReference>
<keyword evidence="1" id="KW-0732">Signal</keyword>
<name>A0ABD3VI72_SINWO</name>
<dbReference type="EMBL" id="JBJQND010000011">
    <property type="protein sequence ID" value="KAL3861274.1"/>
    <property type="molecule type" value="Genomic_DNA"/>
</dbReference>
<organism evidence="2 3">
    <name type="scientific">Sinanodonta woodiana</name>
    <name type="common">Chinese pond mussel</name>
    <name type="synonym">Anodonta woodiana</name>
    <dbReference type="NCBI Taxonomy" id="1069815"/>
    <lineage>
        <taxon>Eukaryota</taxon>
        <taxon>Metazoa</taxon>
        <taxon>Spiralia</taxon>
        <taxon>Lophotrochozoa</taxon>
        <taxon>Mollusca</taxon>
        <taxon>Bivalvia</taxon>
        <taxon>Autobranchia</taxon>
        <taxon>Heteroconchia</taxon>
        <taxon>Palaeoheterodonta</taxon>
        <taxon>Unionida</taxon>
        <taxon>Unionoidea</taxon>
        <taxon>Unionidae</taxon>
        <taxon>Unioninae</taxon>
        <taxon>Sinanodonta</taxon>
    </lineage>
</organism>
<protein>
    <submittedName>
        <fullName evidence="2">Uncharacterized protein</fullName>
    </submittedName>
</protein>
<keyword evidence="3" id="KW-1185">Reference proteome</keyword>